<proteinExistence type="predicted"/>
<evidence type="ECO:0000313" key="2">
    <source>
        <dbReference type="EMBL" id="RLJ64876.1"/>
    </source>
</evidence>
<keyword evidence="1" id="KW-0472">Membrane</keyword>
<gene>
    <name evidence="2" type="ORF">DFR35_1524</name>
</gene>
<dbReference type="EMBL" id="RCCI01000005">
    <property type="protein sequence ID" value="RLJ64876.1"/>
    <property type="molecule type" value="Genomic_DNA"/>
</dbReference>
<organism evidence="2 3">
    <name type="scientific">Sulfurisoma sediminicola</name>
    <dbReference type="NCBI Taxonomy" id="1381557"/>
    <lineage>
        <taxon>Bacteria</taxon>
        <taxon>Pseudomonadati</taxon>
        <taxon>Pseudomonadota</taxon>
        <taxon>Betaproteobacteria</taxon>
        <taxon>Nitrosomonadales</taxon>
        <taxon>Sterolibacteriaceae</taxon>
        <taxon>Sulfurisoma</taxon>
    </lineage>
</organism>
<reference evidence="2 3" key="1">
    <citation type="submission" date="2018-10" db="EMBL/GenBank/DDBJ databases">
        <title>Genomic Encyclopedia of Type Strains, Phase IV (KMG-IV): sequencing the most valuable type-strain genomes for metagenomic binning, comparative biology and taxonomic classification.</title>
        <authorList>
            <person name="Goeker M."/>
        </authorList>
    </citation>
    <scope>NUCLEOTIDE SEQUENCE [LARGE SCALE GENOMIC DNA]</scope>
    <source>
        <strain evidence="2 3">DSM 26916</strain>
    </source>
</reference>
<dbReference type="Proteomes" id="UP000268908">
    <property type="component" value="Unassembled WGS sequence"/>
</dbReference>
<dbReference type="OrthoDB" id="9978914at2"/>
<sequence>MNPILKGLLFVFGVPVLFGIGYFYYALSTGEKRMTQVCAQIQPGMNLAQLKSLADEHGLKAPSRDSGITYLPETKTYGRFACKVVLDAGIVKSSEYNYAD</sequence>
<comment type="caution">
    <text evidence="2">The sequence shown here is derived from an EMBL/GenBank/DDBJ whole genome shotgun (WGS) entry which is preliminary data.</text>
</comment>
<keyword evidence="1" id="KW-0812">Transmembrane</keyword>
<dbReference type="AlphaFoldDB" id="A0A497XDY3"/>
<feature type="transmembrane region" description="Helical" evidence="1">
    <location>
        <begin position="7"/>
        <end position="27"/>
    </location>
</feature>
<keyword evidence="1" id="KW-1133">Transmembrane helix</keyword>
<keyword evidence="3" id="KW-1185">Reference proteome</keyword>
<name>A0A497XDY3_9PROT</name>
<protein>
    <submittedName>
        <fullName evidence="2">Uncharacterized protein</fullName>
    </submittedName>
</protein>
<evidence type="ECO:0000313" key="3">
    <source>
        <dbReference type="Proteomes" id="UP000268908"/>
    </source>
</evidence>
<evidence type="ECO:0000256" key="1">
    <source>
        <dbReference type="SAM" id="Phobius"/>
    </source>
</evidence>
<dbReference type="RefSeq" id="WP_121241251.1">
    <property type="nucleotide sequence ID" value="NZ_RCCI01000005.1"/>
</dbReference>
<accession>A0A497XDY3</accession>